<dbReference type="OrthoDB" id="195708at2"/>
<evidence type="ECO:0000313" key="3">
    <source>
        <dbReference type="Proteomes" id="UP000003688"/>
    </source>
</evidence>
<dbReference type="Pfam" id="PF09350">
    <property type="entry name" value="DJC28_CD"/>
    <property type="match status" value="1"/>
</dbReference>
<dbReference type="EMBL" id="ABOX02000004">
    <property type="protein sequence ID" value="EEF62675.1"/>
    <property type="molecule type" value="Genomic_DNA"/>
</dbReference>
<evidence type="ECO:0000259" key="1">
    <source>
        <dbReference type="Pfam" id="PF09350"/>
    </source>
</evidence>
<gene>
    <name evidence="2" type="ORF">Cflav_PD5310</name>
</gene>
<dbReference type="PANTHER" id="PTHR39158">
    <property type="entry name" value="OS08G0560600 PROTEIN"/>
    <property type="match status" value="1"/>
</dbReference>
<name>B9XCK7_PEDPL</name>
<feature type="domain" description="DnaJ homologue subfamily C member 28 conserved" evidence="1">
    <location>
        <begin position="7"/>
        <end position="73"/>
    </location>
</feature>
<dbReference type="STRING" id="320771.Cflav_PD5310"/>
<comment type="caution">
    <text evidence="2">The sequence shown here is derived from an EMBL/GenBank/DDBJ whole genome shotgun (WGS) entry which is preliminary data.</text>
</comment>
<organism evidence="2 3">
    <name type="scientific">Pedosphaera parvula (strain Ellin514)</name>
    <dbReference type="NCBI Taxonomy" id="320771"/>
    <lineage>
        <taxon>Bacteria</taxon>
        <taxon>Pseudomonadati</taxon>
        <taxon>Verrucomicrobiota</taxon>
        <taxon>Pedosphaerae</taxon>
        <taxon>Pedosphaerales</taxon>
        <taxon>Pedosphaeraceae</taxon>
        <taxon>Pedosphaera</taxon>
    </lineage>
</organism>
<dbReference type="PANTHER" id="PTHR39158:SF1">
    <property type="entry name" value="DNAJ HOMOLOG SUBFAMILY C MEMBER 28"/>
    <property type="match status" value="1"/>
</dbReference>
<dbReference type="Proteomes" id="UP000003688">
    <property type="component" value="Unassembled WGS sequence"/>
</dbReference>
<sequence>MHWVQIIAQNRINEAIEKGEFNDLPGKGEPLNLDSYFDSPEADRAANSLLKNANMVPPEVELLKEIEQLENSLKTCLDTTVATKLRENLQAKRVSFSLLMEQRRRR</sequence>
<dbReference type="RefSeq" id="WP_007413555.1">
    <property type="nucleotide sequence ID" value="NZ_ABOX02000004.1"/>
</dbReference>
<dbReference type="InterPro" id="IPR018961">
    <property type="entry name" value="DnaJ_homolog_subfam-C_membr-28"/>
</dbReference>
<reference evidence="2 3" key="1">
    <citation type="journal article" date="2011" name="J. Bacteriol.">
        <title>Genome sequence of 'Pedosphaera parvula' Ellin514, an aerobic Verrucomicrobial isolate from pasture soil.</title>
        <authorList>
            <person name="Kant R."/>
            <person name="van Passel M.W."/>
            <person name="Sangwan P."/>
            <person name="Palva A."/>
            <person name="Lucas S."/>
            <person name="Copeland A."/>
            <person name="Lapidus A."/>
            <person name="Glavina Del Rio T."/>
            <person name="Dalin E."/>
            <person name="Tice H."/>
            <person name="Bruce D."/>
            <person name="Goodwin L."/>
            <person name="Pitluck S."/>
            <person name="Chertkov O."/>
            <person name="Larimer F.W."/>
            <person name="Land M.L."/>
            <person name="Hauser L."/>
            <person name="Brettin T.S."/>
            <person name="Detter J.C."/>
            <person name="Han S."/>
            <person name="de Vos W.M."/>
            <person name="Janssen P.H."/>
            <person name="Smidt H."/>
        </authorList>
    </citation>
    <scope>NUCLEOTIDE SEQUENCE [LARGE SCALE GENOMIC DNA]</scope>
    <source>
        <strain evidence="2 3">Ellin514</strain>
    </source>
</reference>
<dbReference type="InterPro" id="IPR052573">
    <property type="entry name" value="DnaJ_C_subfamily_28"/>
</dbReference>
<keyword evidence="3" id="KW-1185">Reference proteome</keyword>
<dbReference type="AlphaFoldDB" id="B9XCK7"/>
<proteinExistence type="predicted"/>
<protein>
    <recommendedName>
        <fullName evidence="1">DnaJ homologue subfamily C member 28 conserved domain-containing protein</fullName>
    </recommendedName>
</protein>
<accession>B9XCK7</accession>
<evidence type="ECO:0000313" key="2">
    <source>
        <dbReference type="EMBL" id="EEF62675.1"/>
    </source>
</evidence>